<accession>A0A811VAW5</accession>
<name>A0A811VAW5_CERCA</name>
<evidence type="ECO:0000313" key="13">
    <source>
        <dbReference type="EMBL" id="CAD7013015.1"/>
    </source>
</evidence>
<comment type="caution">
    <text evidence="13">The sequence shown here is derived from an EMBL/GenBank/DDBJ whole genome shotgun (WGS) entry which is preliminary data.</text>
</comment>
<keyword evidence="8 12" id="KW-0406">Ion transport</keyword>
<dbReference type="OrthoDB" id="7488946at2759"/>
<keyword evidence="14" id="KW-1185">Reference proteome</keyword>
<evidence type="ECO:0000256" key="3">
    <source>
        <dbReference type="ARBA" id="ARBA00022448"/>
    </source>
</evidence>
<keyword evidence="7" id="KW-0915">Sodium</keyword>
<dbReference type="InterPro" id="IPR001873">
    <property type="entry name" value="ENaC"/>
</dbReference>
<evidence type="ECO:0000256" key="9">
    <source>
        <dbReference type="ARBA" id="ARBA00023136"/>
    </source>
</evidence>
<gene>
    <name evidence="13" type="ORF">CCAP1982_LOCUS21104</name>
</gene>
<keyword evidence="4 12" id="KW-0894">Sodium channel</keyword>
<dbReference type="AlphaFoldDB" id="A0A811VAW5"/>
<evidence type="ECO:0000256" key="4">
    <source>
        <dbReference type="ARBA" id="ARBA00022461"/>
    </source>
</evidence>
<keyword evidence="11 12" id="KW-0407">Ion channel</keyword>
<evidence type="ECO:0000256" key="5">
    <source>
        <dbReference type="ARBA" id="ARBA00022692"/>
    </source>
</evidence>
<evidence type="ECO:0000256" key="7">
    <source>
        <dbReference type="ARBA" id="ARBA00023053"/>
    </source>
</evidence>
<evidence type="ECO:0000256" key="1">
    <source>
        <dbReference type="ARBA" id="ARBA00004141"/>
    </source>
</evidence>
<dbReference type="Pfam" id="PF00858">
    <property type="entry name" value="ASC"/>
    <property type="match status" value="1"/>
</dbReference>
<keyword evidence="6" id="KW-1133">Transmembrane helix</keyword>
<evidence type="ECO:0000313" key="14">
    <source>
        <dbReference type="Proteomes" id="UP000606786"/>
    </source>
</evidence>
<evidence type="ECO:0000256" key="2">
    <source>
        <dbReference type="ARBA" id="ARBA00007193"/>
    </source>
</evidence>
<proteinExistence type="inferred from homology"/>
<evidence type="ECO:0000256" key="6">
    <source>
        <dbReference type="ARBA" id="ARBA00022989"/>
    </source>
</evidence>
<comment type="similarity">
    <text evidence="2 12">Belongs to the amiloride-sensitive sodium channel (TC 1.A.6) family.</text>
</comment>
<dbReference type="GO" id="GO:0005272">
    <property type="term" value="F:sodium channel activity"/>
    <property type="evidence" value="ECO:0007669"/>
    <property type="project" value="UniProtKB-KW"/>
</dbReference>
<dbReference type="EMBL" id="CAJHJT010000056">
    <property type="protein sequence ID" value="CAD7013015.1"/>
    <property type="molecule type" value="Genomic_DNA"/>
</dbReference>
<organism evidence="13 14">
    <name type="scientific">Ceratitis capitata</name>
    <name type="common">Mediterranean fruit fly</name>
    <name type="synonym">Tephritis capitata</name>
    <dbReference type="NCBI Taxonomy" id="7213"/>
    <lineage>
        <taxon>Eukaryota</taxon>
        <taxon>Metazoa</taxon>
        <taxon>Ecdysozoa</taxon>
        <taxon>Arthropoda</taxon>
        <taxon>Hexapoda</taxon>
        <taxon>Insecta</taxon>
        <taxon>Pterygota</taxon>
        <taxon>Neoptera</taxon>
        <taxon>Endopterygota</taxon>
        <taxon>Diptera</taxon>
        <taxon>Brachycera</taxon>
        <taxon>Muscomorpha</taxon>
        <taxon>Tephritoidea</taxon>
        <taxon>Tephritidae</taxon>
        <taxon>Ceratitis</taxon>
        <taxon>Ceratitis</taxon>
    </lineage>
</organism>
<sequence>MYVHSNEDIPYFGLLSQTLGQDHKKYIYNMEEIQNSLDVKDENLKKRKCKFPMEIIFGSSYPYSFSSCMSDLRIVLELKICSCTLFTSPKKFFNFFCNITGMTCISKGKLYSIETCNDAIQNRSTPQVEKH</sequence>
<keyword evidence="5 12" id="KW-0812">Transmembrane</keyword>
<reference evidence="13" key="1">
    <citation type="submission" date="2020-11" db="EMBL/GenBank/DDBJ databases">
        <authorList>
            <person name="Whitehead M."/>
        </authorList>
    </citation>
    <scope>NUCLEOTIDE SEQUENCE</scope>
    <source>
        <strain evidence="13">EGII</strain>
    </source>
</reference>
<keyword evidence="10 12" id="KW-0739">Sodium transport</keyword>
<protein>
    <submittedName>
        <fullName evidence="13">(Mediterranean fruit fly) hypothetical protein</fullName>
    </submittedName>
</protein>
<comment type="subcellular location">
    <subcellularLocation>
        <location evidence="1">Membrane</location>
        <topology evidence="1">Multi-pass membrane protein</topology>
    </subcellularLocation>
</comment>
<evidence type="ECO:0000256" key="8">
    <source>
        <dbReference type="ARBA" id="ARBA00023065"/>
    </source>
</evidence>
<evidence type="ECO:0000256" key="11">
    <source>
        <dbReference type="ARBA" id="ARBA00023303"/>
    </source>
</evidence>
<keyword evidence="3 12" id="KW-0813">Transport</keyword>
<evidence type="ECO:0000256" key="10">
    <source>
        <dbReference type="ARBA" id="ARBA00023201"/>
    </source>
</evidence>
<dbReference type="GO" id="GO:0016020">
    <property type="term" value="C:membrane"/>
    <property type="evidence" value="ECO:0007669"/>
    <property type="project" value="UniProtKB-SubCell"/>
</dbReference>
<evidence type="ECO:0000256" key="12">
    <source>
        <dbReference type="RuleBase" id="RU000679"/>
    </source>
</evidence>
<dbReference type="Proteomes" id="UP000606786">
    <property type="component" value="Unassembled WGS sequence"/>
</dbReference>
<keyword evidence="9" id="KW-0472">Membrane</keyword>